<dbReference type="SUPFAM" id="SSF82866">
    <property type="entry name" value="Multidrug efflux transporter AcrB transmembrane domain"/>
    <property type="match status" value="2"/>
</dbReference>
<dbReference type="STRING" id="33978.A6M13_09335"/>
<keyword evidence="3" id="KW-1185">Reference proteome</keyword>
<proteinExistence type="predicted"/>
<dbReference type="Gene3D" id="1.20.1640.10">
    <property type="entry name" value="Multidrug efflux transporter AcrB transmembrane domain"/>
    <property type="match status" value="2"/>
</dbReference>
<dbReference type="SUPFAM" id="SSF82693">
    <property type="entry name" value="Multidrug efflux transporter AcrB pore domain, PN1, PN2, PC1 and PC2 subdomains"/>
    <property type="match status" value="2"/>
</dbReference>
<dbReference type="EMBL" id="MASJ01000003">
    <property type="protein sequence ID" value="OCS87499.1"/>
    <property type="molecule type" value="Genomic_DNA"/>
</dbReference>
<gene>
    <name evidence="2" type="ORF">A6M13_09335</name>
</gene>
<feature type="transmembrane region" description="Helical" evidence="1">
    <location>
        <begin position="358"/>
        <end position="378"/>
    </location>
</feature>
<evidence type="ECO:0000313" key="3">
    <source>
        <dbReference type="Proteomes" id="UP000093199"/>
    </source>
</evidence>
<accession>A0A1C0YK92</accession>
<feature type="transmembrane region" description="Helical" evidence="1">
    <location>
        <begin position="461"/>
        <end position="488"/>
    </location>
</feature>
<feature type="transmembrane region" description="Helical" evidence="1">
    <location>
        <begin position="518"/>
        <end position="536"/>
    </location>
</feature>
<sequence>MNISRFSIKRPVFTIVTMLFVIILGVVSLLKIPITLIPELNPPIAVVVTSYPGASPQEVNEKVTKPLEASLATLPGIKRLQSTSQESANFILLEFDWSTTIDEVQQDVLQRIGVVPMPEGVSPPQFLKFDPAQFPVMQLSLRSSGDEDIRLIAEELEKQLLQINGVASVTTSGKLVEEINIELDADALKEKGYTQQDIVQLIQANNVSLPGDPITTDDAQTLTTRIVSGFSSVEELAALPLSVSPLTGELVTLADIATVTRQQQEQTSITRANDEQAVLLSVLQESGANTAEVSSAFQEALDGLLQDSRYDGVTADILFDQGDYIRLSIANIGQSLLIGGVFAMLVLFAFLRNVKSPLIIGIAIPYSVIVTFVLMYFADFSLNVLTLGALALGIGMLVDNSIVVIENIERHLAMGKARTEAAYHGAKEVMLALIASTVTTVAVFIPILFIEGLIGQIFTEFALTISFSLCASLLVALTVVPMLASRFLQPNTTEQKRYETKVYVRFLRSVRWALKRRLVILISAVVLVAVSIFGLFNAETEFLPATDEGFVSISVALPEGTALQKTEEIVSEIEAVLKEQAELDVYVSLIGSTQEDQSRGSASFNEAEISVKLVELAERDRSVFAFSEDVQQQVEAVVGEQAEVEFSVSTSAGSSPTTTSFRVLDANEQRLEESVAQIQAALEKQEGILEVRSDLVNTAEELQITVDQEAVKQYGLLPAQVAQSVYNMTRGMLTTQMIDENSTVLSVYTTFGDAFSQNIDQIRKMELRAPSGVFVALEDITTIEVAAAPTSIRRSDQTPAVAIFVDYESAQSLGGISSIIDNALETVTLDDETQIAFTGDRELYDSAVDDMIMAVILAVVLVYLVMAAQFESFKYPFVMLFTIPLMVIGVTASLYVTNTLLGVTAVIGILVLVGIVVNNGIVLVDYINQRKADGHSTEEAIMLGVRDRVRPICMTALTTILGLVPIALGIGEGTELNQPMGIVTIGGLLCSTILTLYIVPIMYSYVDKMNVKDL</sequence>
<dbReference type="Proteomes" id="UP000093199">
    <property type="component" value="Unassembled WGS sequence"/>
</dbReference>
<feature type="transmembrane region" description="Helical" evidence="1">
    <location>
        <begin position="851"/>
        <end position="870"/>
    </location>
</feature>
<dbReference type="PRINTS" id="PR00702">
    <property type="entry name" value="ACRIFLAVINRP"/>
</dbReference>
<feature type="transmembrane region" description="Helical" evidence="1">
    <location>
        <begin position="877"/>
        <end position="896"/>
    </location>
</feature>
<dbReference type="Gene3D" id="3.30.70.1430">
    <property type="entry name" value="Multidrug efflux transporter AcrB pore domain"/>
    <property type="match status" value="2"/>
</dbReference>
<comment type="caution">
    <text evidence="2">The sequence shown here is derived from an EMBL/GenBank/DDBJ whole genome shotgun (WGS) entry which is preliminary data.</text>
</comment>
<dbReference type="InterPro" id="IPR001036">
    <property type="entry name" value="Acrflvin-R"/>
</dbReference>
<organism evidence="2 3">
    <name type="scientific">Caryophanon tenue</name>
    <dbReference type="NCBI Taxonomy" id="33978"/>
    <lineage>
        <taxon>Bacteria</taxon>
        <taxon>Bacillati</taxon>
        <taxon>Bacillota</taxon>
        <taxon>Bacilli</taxon>
        <taxon>Bacillales</taxon>
        <taxon>Caryophanaceae</taxon>
        <taxon>Caryophanon</taxon>
    </lineage>
</organism>
<feature type="transmembrane region" description="Helical" evidence="1">
    <location>
        <begin position="429"/>
        <end position="449"/>
    </location>
</feature>
<dbReference type="SUPFAM" id="SSF82714">
    <property type="entry name" value="Multidrug efflux transporter AcrB TolC docking domain, DN and DC subdomains"/>
    <property type="match status" value="2"/>
</dbReference>
<dbReference type="Gene3D" id="3.30.70.1320">
    <property type="entry name" value="Multidrug efflux transporter AcrB pore domain like"/>
    <property type="match status" value="1"/>
</dbReference>
<dbReference type="RefSeq" id="WP_066543052.1">
    <property type="nucleotide sequence ID" value="NZ_MASJ01000003.1"/>
</dbReference>
<evidence type="ECO:0000313" key="2">
    <source>
        <dbReference type="EMBL" id="OCS87499.1"/>
    </source>
</evidence>
<dbReference type="AlphaFoldDB" id="A0A1C0YK92"/>
<dbReference type="Pfam" id="PF00873">
    <property type="entry name" value="ACR_tran"/>
    <property type="match status" value="1"/>
</dbReference>
<keyword evidence="1" id="KW-0472">Membrane</keyword>
<dbReference type="OrthoDB" id="9757876at2"/>
<keyword evidence="1" id="KW-0812">Transmembrane</keyword>
<dbReference type="GO" id="GO:0005886">
    <property type="term" value="C:plasma membrane"/>
    <property type="evidence" value="ECO:0007669"/>
    <property type="project" value="TreeGrafter"/>
</dbReference>
<evidence type="ECO:0000256" key="1">
    <source>
        <dbReference type="SAM" id="Phobius"/>
    </source>
</evidence>
<dbReference type="Gene3D" id="3.30.70.1440">
    <property type="entry name" value="Multidrug efflux transporter AcrB pore domain"/>
    <property type="match status" value="1"/>
</dbReference>
<reference evidence="2 3" key="1">
    <citation type="submission" date="2016-07" db="EMBL/GenBank/DDBJ databases">
        <title>Caryophanon tenue genome sequencing.</title>
        <authorList>
            <person name="Verma A."/>
            <person name="Pal Y."/>
            <person name="Krishnamurthi S."/>
        </authorList>
    </citation>
    <scope>NUCLEOTIDE SEQUENCE [LARGE SCALE GENOMIC DNA]</scope>
    <source>
        <strain evidence="2 3">DSM 14152</strain>
    </source>
</reference>
<name>A0A1C0YK92_9BACL</name>
<dbReference type="Gene3D" id="3.30.2090.10">
    <property type="entry name" value="Multidrug efflux transporter AcrB TolC docking domain, DN and DC subdomains"/>
    <property type="match status" value="2"/>
</dbReference>
<dbReference type="PANTHER" id="PTHR32063:SF0">
    <property type="entry name" value="SWARMING MOTILITY PROTEIN SWRC"/>
    <property type="match status" value="1"/>
</dbReference>
<keyword evidence="1" id="KW-1133">Transmembrane helix</keyword>
<feature type="transmembrane region" description="Helical" evidence="1">
    <location>
        <begin position="12"/>
        <end position="30"/>
    </location>
</feature>
<feature type="transmembrane region" description="Helical" evidence="1">
    <location>
        <begin position="384"/>
        <end position="408"/>
    </location>
</feature>
<dbReference type="GO" id="GO:0042910">
    <property type="term" value="F:xenobiotic transmembrane transporter activity"/>
    <property type="evidence" value="ECO:0007669"/>
    <property type="project" value="TreeGrafter"/>
</dbReference>
<protein>
    <submittedName>
        <fullName evidence="2">Cation transporter</fullName>
    </submittedName>
</protein>
<feature type="transmembrane region" description="Helical" evidence="1">
    <location>
        <begin position="949"/>
        <end position="970"/>
    </location>
</feature>
<feature type="transmembrane region" description="Helical" evidence="1">
    <location>
        <begin position="982"/>
        <end position="1006"/>
    </location>
</feature>
<dbReference type="InterPro" id="IPR027463">
    <property type="entry name" value="AcrB_DN_DC_subdom"/>
</dbReference>
<dbReference type="PANTHER" id="PTHR32063">
    <property type="match status" value="1"/>
</dbReference>
<feature type="transmembrane region" description="Helical" evidence="1">
    <location>
        <begin position="902"/>
        <end position="928"/>
    </location>
</feature>
<feature type="transmembrane region" description="Helical" evidence="1">
    <location>
        <begin position="332"/>
        <end position="351"/>
    </location>
</feature>